<dbReference type="EMBL" id="LLZS01000003">
    <property type="protein sequence ID" value="KUR72556.1"/>
    <property type="molecule type" value="Genomic_DNA"/>
</dbReference>
<accession>A0A117UX95</accession>
<dbReference type="RefSeq" id="WP_067906839.1">
    <property type="nucleotide sequence ID" value="NZ_KQ954244.1"/>
</dbReference>
<comment type="subcellular location">
    <subcellularLocation>
        <location evidence="1">Cell membrane</location>
        <topology evidence="1">Peripheral membrane protein</topology>
        <orientation evidence="1">Cytoplasmic side</orientation>
    </subcellularLocation>
</comment>
<dbReference type="Proteomes" id="UP000058012">
    <property type="component" value="Unassembled WGS sequence"/>
</dbReference>
<organism evidence="2 3">
    <name type="scientific">Novosphingobium fuchskuhlense</name>
    <dbReference type="NCBI Taxonomy" id="1117702"/>
    <lineage>
        <taxon>Bacteria</taxon>
        <taxon>Pseudomonadati</taxon>
        <taxon>Pseudomonadota</taxon>
        <taxon>Alphaproteobacteria</taxon>
        <taxon>Sphingomonadales</taxon>
        <taxon>Sphingomonadaceae</taxon>
        <taxon>Novosphingobium</taxon>
    </lineage>
</organism>
<comment type="caution">
    <text evidence="2">The sequence shown here is derived from an EMBL/GenBank/DDBJ whole genome shotgun (WGS) entry which is preliminary data.</text>
</comment>
<dbReference type="OrthoDB" id="9801753at2"/>
<gene>
    <name evidence="2" type="ORF">AQZ52_04745</name>
</gene>
<dbReference type="PANTHER" id="PTHR33383">
    <property type="entry name" value="MEMBRANE PROTEIN INSERTION EFFICIENCY FACTOR-RELATED"/>
    <property type="match status" value="1"/>
</dbReference>
<dbReference type="PANTHER" id="PTHR33383:SF1">
    <property type="entry name" value="MEMBRANE PROTEIN INSERTION EFFICIENCY FACTOR-RELATED"/>
    <property type="match status" value="1"/>
</dbReference>
<reference evidence="2 3" key="1">
    <citation type="submission" date="2015-10" db="EMBL/GenBank/DDBJ databases">
        <title>Draft genome sequence of Novosphingobium fuchskuhlense DSM 25065 isolated from a surface water sample of the southwest basin of Lake Grosse Fuchskuhle.</title>
        <authorList>
            <person name="Ruckert C."/>
            <person name="Winkler A."/>
            <person name="Glaeser J."/>
            <person name="Grossart H.-P."/>
            <person name="Kalinowski J."/>
            <person name="Glaeser S."/>
        </authorList>
    </citation>
    <scope>NUCLEOTIDE SEQUENCE [LARGE SCALE GENOMIC DNA]</scope>
    <source>
        <strain evidence="2 3">FNE08-7</strain>
    </source>
</reference>
<evidence type="ECO:0000256" key="1">
    <source>
        <dbReference type="HAMAP-Rule" id="MF_00386"/>
    </source>
</evidence>
<dbReference type="SMART" id="SM01234">
    <property type="entry name" value="Haemolytic"/>
    <property type="match status" value="1"/>
</dbReference>
<keyword evidence="1" id="KW-0472">Membrane</keyword>
<proteinExistence type="inferred from homology"/>
<comment type="similarity">
    <text evidence="1">Belongs to the UPF0161 family.</text>
</comment>
<protein>
    <recommendedName>
        <fullName evidence="1">Putative membrane protein insertion efficiency factor</fullName>
    </recommendedName>
</protein>
<dbReference type="InterPro" id="IPR002696">
    <property type="entry name" value="Membr_insert_effic_factor_YidD"/>
</dbReference>
<keyword evidence="1" id="KW-1003">Cell membrane</keyword>
<keyword evidence="3" id="KW-1185">Reference proteome</keyword>
<dbReference type="HAMAP" id="MF_00386">
    <property type="entry name" value="UPF0161_YidD"/>
    <property type="match status" value="1"/>
</dbReference>
<dbReference type="GO" id="GO:0005886">
    <property type="term" value="C:plasma membrane"/>
    <property type="evidence" value="ECO:0007669"/>
    <property type="project" value="UniProtKB-SubCell"/>
</dbReference>
<dbReference type="Pfam" id="PF01809">
    <property type="entry name" value="YidD"/>
    <property type="match status" value="1"/>
</dbReference>
<evidence type="ECO:0000313" key="2">
    <source>
        <dbReference type="EMBL" id="KUR72556.1"/>
    </source>
</evidence>
<sequence>MIRRLLIILVRLWQLGPSVLLPPSCRFSPSCSHYAIEALGRHGAIKGGWLTVKRLLRCHPWGGHGHDPVP</sequence>
<comment type="function">
    <text evidence="1">Could be involved in insertion of integral membrane proteins into the membrane.</text>
</comment>
<evidence type="ECO:0000313" key="3">
    <source>
        <dbReference type="Proteomes" id="UP000058012"/>
    </source>
</evidence>
<name>A0A117UX95_9SPHN</name>
<dbReference type="STRING" id="1117702.AQZ52_04745"/>
<dbReference type="AlphaFoldDB" id="A0A117UX95"/>
<dbReference type="NCBIfam" id="TIGR00278">
    <property type="entry name" value="membrane protein insertion efficiency factor YidD"/>
    <property type="match status" value="1"/>
</dbReference>